<keyword evidence="8" id="KW-0732">Signal</keyword>
<comment type="catalytic activity">
    <reaction evidence="1">
        <text>S-ubiquitinyl-[E2 ubiquitin-conjugating enzyme]-L-cysteine + [acceptor protein]-L-lysine = [E2 ubiquitin-conjugating enzyme]-L-cysteine + N(6)-ubiquitinyl-[acceptor protein]-L-lysine.</text>
        <dbReference type="EC" id="2.3.2.27"/>
    </reaction>
</comment>
<evidence type="ECO:0000256" key="12">
    <source>
        <dbReference type="ARBA" id="ARBA00022989"/>
    </source>
</evidence>
<feature type="domain" description="Wall-associated receptor kinase galacturonan-binding" evidence="15">
    <location>
        <begin position="8"/>
        <end position="47"/>
    </location>
</feature>
<sequence length="190" mass="21111">MNHTTEHPPGFELSCNEKDETMLELPSVPIKLFVRNIDYESQRIEIYEPQNCLSAQLLKLGNASISPFQFPKPYYGSDGTNVSSFNCDSMSCPILLSESSLDSVQPELVSCTKVKDVLSAKWYNSYSYNDGSVAMEWLKPDCRYCEARGQKCKRKNGTSGETECSVCLTNTTHGLTNVLLIAAGLQSPML</sequence>
<evidence type="ECO:0000256" key="3">
    <source>
        <dbReference type="ARBA" id="ARBA00004906"/>
    </source>
</evidence>
<dbReference type="InterPro" id="IPR025287">
    <property type="entry name" value="WAK_GUB"/>
</dbReference>
<keyword evidence="17" id="KW-1185">Reference proteome</keyword>
<dbReference type="EMBL" id="CM003604">
    <property type="protein sequence ID" value="KYP72153.1"/>
    <property type="molecule type" value="Genomic_DNA"/>
</dbReference>
<evidence type="ECO:0000256" key="6">
    <source>
        <dbReference type="ARBA" id="ARBA00022692"/>
    </source>
</evidence>
<dbReference type="GO" id="GO:0008270">
    <property type="term" value="F:zinc ion binding"/>
    <property type="evidence" value="ECO:0007669"/>
    <property type="project" value="UniProtKB-KW"/>
</dbReference>
<dbReference type="Proteomes" id="UP000075243">
    <property type="component" value="Chromosome 2"/>
</dbReference>
<evidence type="ECO:0000256" key="2">
    <source>
        <dbReference type="ARBA" id="ARBA00004167"/>
    </source>
</evidence>
<evidence type="ECO:0000256" key="7">
    <source>
        <dbReference type="ARBA" id="ARBA00022723"/>
    </source>
</evidence>
<comment type="similarity">
    <text evidence="14">Belongs to the RING-type zinc finger family. ATL subfamily.</text>
</comment>
<proteinExistence type="inferred from homology"/>
<evidence type="ECO:0000256" key="11">
    <source>
        <dbReference type="ARBA" id="ARBA00022833"/>
    </source>
</evidence>
<dbReference type="GO" id="GO:0061630">
    <property type="term" value="F:ubiquitin protein ligase activity"/>
    <property type="evidence" value="ECO:0007669"/>
    <property type="project" value="UniProtKB-EC"/>
</dbReference>
<dbReference type="InterPro" id="IPR046948">
    <property type="entry name" value="ATL20-22-like"/>
</dbReference>
<keyword evidence="9" id="KW-0863">Zinc-finger</keyword>
<keyword evidence="10" id="KW-0833">Ubl conjugation pathway</keyword>
<keyword evidence="6" id="KW-0812">Transmembrane</keyword>
<organism evidence="16 17">
    <name type="scientific">Cajanus cajan</name>
    <name type="common">Pigeon pea</name>
    <name type="synonym">Cajanus indicus</name>
    <dbReference type="NCBI Taxonomy" id="3821"/>
    <lineage>
        <taxon>Eukaryota</taxon>
        <taxon>Viridiplantae</taxon>
        <taxon>Streptophyta</taxon>
        <taxon>Embryophyta</taxon>
        <taxon>Tracheophyta</taxon>
        <taxon>Spermatophyta</taxon>
        <taxon>Magnoliopsida</taxon>
        <taxon>eudicotyledons</taxon>
        <taxon>Gunneridae</taxon>
        <taxon>Pentapetalae</taxon>
        <taxon>rosids</taxon>
        <taxon>fabids</taxon>
        <taxon>Fabales</taxon>
        <taxon>Fabaceae</taxon>
        <taxon>Papilionoideae</taxon>
        <taxon>50 kb inversion clade</taxon>
        <taxon>NPAAA clade</taxon>
        <taxon>indigoferoid/millettioid clade</taxon>
        <taxon>Phaseoleae</taxon>
        <taxon>Cajanus</taxon>
    </lineage>
</organism>
<evidence type="ECO:0000313" key="17">
    <source>
        <dbReference type="Proteomes" id="UP000075243"/>
    </source>
</evidence>
<evidence type="ECO:0000256" key="5">
    <source>
        <dbReference type="ARBA" id="ARBA00022679"/>
    </source>
</evidence>
<dbReference type="AlphaFoldDB" id="A0A151TYK4"/>
<dbReference type="EC" id="2.3.2.27" evidence="4"/>
<keyword evidence="7" id="KW-0479">Metal-binding</keyword>
<evidence type="ECO:0000256" key="10">
    <source>
        <dbReference type="ARBA" id="ARBA00022786"/>
    </source>
</evidence>
<reference evidence="16 17" key="1">
    <citation type="journal article" date="2012" name="Nat. Biotechnol.">
        <title>Draft genome sequence of pigeonpea (Cajanus cajan), an orphan legume crop of resource-poor farmers.</title>
        <authorList>
            <person name="Varshney R.K."/>
            <person name="Chen W."/>
            <person name="Li Y."/>
            <person name="Bharti A.K."/>
            <person name="Saxena R.K."/>
            <person name="Schlueter J.A."/>
            <person name="Donoghue M.T."/>
            <person name="Azam S."/>
            <person name="Fan G."/>
            <person name="Whaley A.M."/>
            <person name="Farmer A.D."/>
            <person name="Sheridan J."/>
            <person name="Iwata A."/>
            <person name="Tuteja R."/>
            <person name="Penmetsa R.V."/>
            <person name="Wu W."/>
            <person name="Upadhyaya H.D."/>
            <person name="Yang S.P."/>
            <person name="Shah T."/>
            <person name="Saxena K.B."/>
            <person name="Michael T."/>
            <person name="McCombie W.R."/>
            <person name="Yang B."/>
            <person name="Zhang G."/>
            <person name="Yang H."/>
            <person name="Wang J."/>
            <person name="Spillane C."/>
            <person name="Cook D.R."/>
            <person name="May G.D."/>
            <person name="Xu X."/>
            <person name="Jackson S.A."/>
        </authorList>
    </citation>
    <scope>NUCLEOTIDE SEQUENCE [LARGE SCALE GENOMIC DNA]</scope>
    <source>
        <strain evidence="17">cv. Asha</strain>
    </source>
</reference>
<name>A0A151TYK4_CAJCA</name>
<evidence type="ECO:0000256" key="8">
    <source>
        <dbReference type="ARBA" id="ARBA00022729"/>
    </source>
</evidence>
<dbReference type="Pfam" id="PF13947">
    <property type="entry name" value="GUB_WAK_bind"/>
    <property type="match status" value="1"/>
</dbReference>
<evidence type="ECO:0000256" key="1">
    <source>
        <dbReference type="ARBA" id="ARBA00000900"/>
    </source>
</evidence>
<evidence type="ECO:0000256" key="14">
    <source>
        <dbReference type="ARBA" id="ARBA00024209"/>
    </source>
</evidence>
<comment type="subcellular location">
    <subcellularLocation>
        <location evidence="2">Membrane</location>
        <topology evidence="2">Single-pass membrane protein</topology>
    </subcellularLocation>
</comment>
<dbReference type="GO" id="GO:0030247">
    <property type="term" value="F:polysaccharide binding"/>
    <property type="evidence" value="ECO:0007669"/>
    <property type="project" value="InterPro"/>
</dbReference>
<dbReference type="Gramene" id="C.cajan_04619.t">
    <property type="protein sequence ID" value="C.cajan_04619.t.cds1"/>
    <property type="gene ID" value="C.cajan_04619"/>
</dbReference>
<dbReference type="GO" id="GO:0016020">
    <property type="term" value="C:membrane"/>
    <property type="evidence" value="ECO:0007669"/>
    <property type="project" value="UniProtKB-SubCell"/>
</dbReference>
<keyword evidence="11" id="KW-0862">Zinc</keyword>
<evidence type="ECO:0000256" key="4">
    <source>
        <dbReference type="ARBA" id="ARBA00012483"/>
    </source>
</evidence>
<dbReference type="OMA" id="CTISECK"/>
<evidence type="ECO:0000313" key="16">
    <source>
        <dbReference type="EMBL" id="KYP72153.1"/>
    </source>
</evidence>
<keyword evidence="12" id="KW-1133">Transmembrane helix</keyword>
<evidence type="ECO:0000256" key="13">
    <source>
        <dbReference type="ARBA" id="ARBA00023136"/>
    </source>
</evidence>
<keyword evidence="5" id="KW-0808">Transferase</keyword>
<accession>A0A151TYK4</accession>
<dbReference type="PANTHER" id="PTHR46279">
    <property type="entry name" value="RING/U-BOX SUPERFAMILY PROTEIN"/>
    <property type="match status" value="1"/>
</dbReference>
<evidence type="ECO:0000256" key="9">
    <source>
        <dbReference type="ARBA" id="ARBA00022771"/>
    </source>
</evidence>
<comment type="pathway">
    <text evidence="3">Protein modification; protein ubiquitination.</text>
</comment>
<dbReference type="PANTHER" id="PTHR46279:SF9">
    <property type="entry name" value="OS01G0116300 PROTEIN"/>
    <property type="match status" value="1"/>
</dbReference>
<evidence type="ECO:0000259" key="15">
    <source>
        <dbReference type="Pfam" id="PF13947"/>
    </source>
</evidence>
<gene>
    <name evidence="16" type="ORF">KK1_004737</name>
</gene>
<protein>
    <recommendedName>
        <fullName evidence="4">RING-type E3 ubiquitin transferase</fullName>
        <ecNumber evidence="4">2.3.2.27</ecNumber>
    </recommendedName>
</protein>
<keyword evidence="13" id="KW-0472">Membrane</keyword>